<keyword evidence="11 13" id="KW-0472">Membrane</keyword>
<dbReference type="GO" id="GO:0005886">
    <property type="term" value="C:plasma membrane"/>
    <property type="evidence" value="ECO:0007669"/>
    <property type="project" value="UniProtKB-SubCell"/>
</dbReference>
<dbReference type="Pfam" id="PF03824">
    <property type="entry name" value="NicO"/>
    <property type="match status" value="1"/>
</dbReference>
<comment type="subcellular location">
    <subcellularLocation>
        <location evidence="2 13">Cell membrane</location>
        <topology evidence="2 13">Multi-pass membrane protein</topology>
    </subcellularLocation>
</comment>
<evidence type="ECO:0000256" key="2">
    <source>
        <dbReference type="ARBA" id="ARBA00004651"/>
    </source>
</evidence>
<evidence type="ECO:0000256" key="10">
    <source>
        <dbReference type="ARBA" id="ARBA00023112"/>
    </source>
</evidence>
<keyword evidence="12" id="KW-0170">Cobalt</keyword>
<keyword evidence="8 13" id="KW-1133">Transmembrane helix</keyword>
<dbReference type="PANTHER" id="PTHR40659">
    <property type="entry name" value="NICKEL/COBALT EFFLUX SYSTEM RCNA"/>
    <property type="match status" value="1"/>
</dbReference>
<name>A0A975TVT7_9RHOB</name>
<dbReference type="GO" id="GO:0032025">
    <property type="term" value="P:response to cobalt ion"/>
    <property type="evidence" value="ECO:0007669"/>
    <property type="project" value="TreeGrafter"/>
</dbReference>
<dbReference type="GO" id="GO:0006824">
    <property type="term" value="P:cobalt ion transport"/>
    <property type="evidence" value="ECO:0007669"/>
    <property type="project" value="UniProtKB-KW"/>
</dbReference>
<evidence type="ECO:0000256" key="13">
    <source>
        <dbReference type="RuleBase" id="RU362101"/>
    </source>
</evidence>
<keyword evidence="7 13" id="KW-0812">Transmembrane</keyword>
<dbReference type="EMBL" id="JAIMBW010000001">
    <property type="protein sequence ID" value="MBY4891731.1"/>
    <property type="molecule type" value="Genomic_DNA"/>
</dbReference>
<dbReference type="RefSeq" id="WP_257891577.1">
    <property type="nucleotide sequence ID" value="NZ_JAIMBW010000001.1"/>
</dbReference>
<dbReference type="InterPro" id="IPR051224">
    <property type="entry name" value="NiCoT_RcnA"/>
</dbReference>
<accession>A0A975TVT7</accession>
<evidence type="ECO:0000256" key="4">
    <source>
        <dbReference type="ARBA" id="ARBA00022448"/>
    </source>
</evidence>
<evidence type="ECO:0000256" key="8">
    <source>
        <dbReference type="ARBA" id="ARBA00022989"/>
    </source>
</evidence>
<protein>
    <recommendedName>
        <fullName evidence="13">Nickel/cobalt efflux system</fullName>
    </recommendedName>
</protein>
<keyword evidence="15" id="KW-1185">Reference proteome</keyword>
<feature type="transmembrane region" description="Helical" evidence="13">
    <location>
        <begin position="286"/>
        <end position="306"/>
    </location>
</feature>
<keyword evidence="4 13" id="KW-0813">Transport</keyword>
<keyword evidence="9" id="KW-0406">Ion transport</keyword>
<evidence type="ECO:0000256" key="9">
    <source>
        <dbReference type="ARBA" id="ARBA00023065"/>
    </source>
</evidence>
<evidence type="ECO:0000256" key="11">
    <source>
        <dbReference type="ARBA" id="ARBA00023136"/>
    </source>
</evidence>
<feature type="transmembrane region" description="Helical" evidence="13">
    <location>
        <begin position="56"/>
        <end position="74"/>
    </location>
</feature>
<keyword evidence="10" id="KW-0921">Nickel transport</keyword>
<dbReference type="GO" id="GO:0010045">
    <property type="term" value="P:response to nickel cation"/>
    <property type="evidence" value="ECO:0007669"/>
    <property type="project" value="TreeGrafter"/>
</dbReference>
<evidence type="ECO:0000313" key="15">
    <source>
        <dbReference type="Proteomes" id="UP000693972"/>
    </source>
</evidence>
<gene>
    <name evidence="14" type="ORF">KUL25_03005</name>
</gene>
<feature type="transmembrane region" description="Helical" evidence="13">
    <location>
        <begin position="210"/>
        <end position="231"/>
    </location>
</feature>
<organism evidence="14">
    <name type="scientific">Gymnodinialimonas phycosphaerae</name>
    <dbReference type="NCBI Taxonomy" id="2841589"/>
    <lineage>
        <taxon>Bacteria</taxon>
        <taxon>Pseudomonadati</taxon>
        <taxon>Pseudomonadota</taxon>
        <taxon>Alphaproteobacteria</taxon>
        <taxon>Rhodobacterales</taxon>
        <taxon>Paracoccaceae</taxon>
        <taxon>Gymnodinialimonas</taxon>
    </lineage>
</organism>
<dbReference type="Proteomes" id="UP000693972">
    <property type="component" value="Unassembled WGS sequence"/>
</dbReference>
<feature type="transmembrane region" description="Helical" evidence="13">
    <location>
        <begin position="237"/>
        <end position="266"/>
    </location>
</feature>
<evidence type="ECO:0000256" key="6">
    <source>
        <dbReference type="ARBA" id="ARBA00022596"/>
    </source>
</evidence>
<dbReference type="PANTHER" id="PTHR40659:SF1">
    <property type="entry name" value="NICKEL_COBALT EFFLUX SYSTEM RCNA"/>
    <property type="match status" value="1"/>
</dbReference>
<comment type="similarity">
    <text evidence="13">Belongs to the NiCoT transporter (TC 2.A.52) family.</text>
</comment>
<evidence type="ECO:0000313" key="14">
    <source>
        <dbReference type="EMBL" id="QXL88512.1"/>
    </source>
</evidence>
<evidence type="ECO:0000256" key="5">
    <source>
        <dbReference type="ARBA" id="ARBA00022475"/>
    </source>
</evidence>
<keyword evidence="6" id="KW-0533">Nickel</keyword>
<evidence type="ECO:0000256" key="3">
    <source>
        <dbReference type="ARBA" id="ARBA00022426"/>
    </source>
</evidence>
<dbReference type="GO" id="GO:0015099">
    <property type="term" value="F:nickel cation transmembrane transporter activity"/>
    <property type="evidence" value="ECO:0007669"/>
    <property type="project" value="UniProtKB-UniRule"/>
</dbReference>
<reference evidence="14 15" key="1">
    <citation type="submission" date="2021-07" db="EMBL/GenBank/DDBJ databases">
        <title>Karlodiniumbacter phycospheric gen. nov., sp. nov., a phycosphere bacterium isolated from karlodinium veneficum.</title>
        <authorList>
            <person name="Peng Y."/>
            <person name="Jiang L."/>
            <person name="Lee J."/>
        </authorList>
    </citation>
    <scope>NUCLEOTIDE SEQUENCE</scope>
    <source>
        <strain evidence="14 15">N5</strain>
    </source>
</reference>
<dbReference type="AlphaFoldDB" id="A0A975TVT7"/>
<dbReference type="InterPro" id="IPR011541">
    <property type="entry name" value="Ni/Co_transpt_high_affinity"/>
</dbReference>
<sequence>MRWIMVGLAVVLIAAGLGLWLSGADRIVTAWALDGQREAQGAMASALRRLRAGDGAAVASLMAVCFGYGLFHAAGPGHGKLLIGGYGAARQVGALRLSLVALASSVAQGATAVALVGAGVWLIGWSRERMTDMADAVFAPLSFAAIALVGLWLVWRGARGLWRLQGSVRHGIGGVHDHAHEGGGAACGHCGHSHGPSPEEISRAGGPREVAALIAAVAIRPCTGALFVLILTAQMGVFWAGVMGTFAMALGTASVTVVVAIAAVGLRRSALAGWAESAALARVQPVLELAVGALVAVLATQLALAAL</sequence>
<proteinExistence type="inferred from homology"/>
<comment type="function">
    <text evidence="1">Efflux system for nickel and cobalt.</text>
</comment>
<dbReference type="EMBL" id="CP078073">
    <property type="protein sequence ID" value="QXL88512.1"/>
    <property type="molecule type" value="Genomic_DNA"/>
</dbReference>
<evidence type="ECO:0000256" key="7">
    <source>
        <dbReference type="ARBA" id="ARBA00022692"/>
    </source>
</evidence>
<dbReference type="GO" id="GO:0046583">
    <property type="term" value="F:monoatomic cation efflux transmembrane transporter activity"/>
    <property type="evidence" value="ECO:0007669"/>
    <property type="project" value="TreeGrafter"/>
</dbReference>
<keyword evidence="5" id="KW-1003">Cell membrane</keyword>
<evidence type="ECO:0000256" key="1">
    <source>
        <dbReference type="ARBA" id="ARBA00002510"/>
    </source>
</evidence>
<feature type="transmembrane region" description="Helical" evidence="13">
    <location>
        <begin position="95"/>
        <end position="124"/>
    </location>
</feature>
<evidence type="ECO:0000256" key="12">
    <source>
        <dbReference type="ARBA" id="ARBA00023285"/>
    </source>
</evidence>
<feature type="transmembrane region" description="Helical" evidence="13">
    <location>
        <begin position="136"/>
        <end position="155"/>
    </location>
</feature>
<keyword evidence="3" id="KW-0171">Cobalt transport</keyword>